<dbReference type="AlphaFoldDB" id="A0A915ZWJ2"/>
<sequence length="70" mass="8019">MRLNLIFRFIFISFLPKPVNSSDLSSFQFNSDTNYTIQSALTNPISECLDVQLSELELNEICQDGENDIE</sequence>
<evidence type="ECO:0000313" key="2">
    <source>
        <dbReference type="EMBL" id="CAB5393047.1"/>
    </source>
</evidence>
<evidence type="ECO:0000313" key="3">
    <source>
        <dbReference type="Proteomes" id="UP000684084"/>
    </source>
</evidence>
<proteinExistence type="predicted"/>
<dbReference type="Proteomes" id="UP000684084">
    <property type="component" value="Unassembled WGS sequence"/>
</dbReference>
<dbReference type="OrthoDB" id="2341439at2759"/>
<reference evidence="2" key="1">
    <citation type="submission" date="2020-05" db="EMBL/GenBank/DDBJ databases">
        <authorList>
            <person name="Rincon C."/>
            <person name="Sanders R I."/>
            <person name="Robbins C."/>
            <person name="Chaturvedi A."/>
        </authorList>
    </citation>
    <scope>NUCLEOTIDE SEQUENCE</scope>
    <source>
        <strain evidence="2">CHB12</strain>
    </source>
</reference>
<feature type="chain" id="PRO_5037271857" evidence="1">
    <location>
        <begin position="22"/>
        <end position="70"/>
    </location>
</feature>
<evidence type="ECO:0000256" key="1">
    <source>
        <dbReference type="SAM" id="SignalP"/>
    </source>
</evidence>
<keyword evidence="1" id="KW-0732">Signal</keyword>
<protein>
    <submittedName>
        <fullName evidence="2">Uncharacterized protein</fullName>
    </submittedName>
</protein>
<feature type="signal peptide" evidence="1">
    <location>
        <begin position="1"/>
        <end position="21"/>
    </location>
</feature>
<dbReference type="EMBL" id="CAGKOT010000080">
    <property type="protein sequence ID" value="CAB5393047.1"/>
    <property type="molecule type" value="Genomic_DNA"/>
</dbReference>
<organism evidence="2 3">
    <name type="scientific">Rhizophagus irregularis</name>
    <dbReference type="NCBI Taxonomy" id="588596"/>
    <lineage>
        <taxon>Eukaryota</taxon>
        <taxon>Fungi</taxon>
        <taxon>Fungi incertae sedis</taxon>
        <taxon>Mucoromycota</taxon>
        <taxon>Glomeromycotina</taxon>
        <taxon>Glomeromycetes</taxon>
        <taxon>Glomerales</taxon>
        <taxon>Glomeraceae</taxon>
        <taxon>Rhizophagus</taxon>
    </lineage>
</organism>
<gene>
    <name evidence="2" type="ORF">CHRIB12_LOCUS22684</name>
</gene>
<name>A0A915ZWJ2_9GLOM</name>
<accession>A0A915ZWJ2</accession>
<comment type="caution">
    <text evidence="2">The sequence shown here is derived from an EMBL/GenBank/DDBJ whole genome shotgun (WGS) entry which is preliminary data.</text>
</comment>